<keyword evidence="4" id="KW-1185">Reference proteome</keyword>
<dbReference type="Pfam" id="PF04285">
    <property type="entry name" value="DUF444"/>
    <property type="match status" value="1"/>
</dbReference>
<dbReference type="InterPro" id="IPR036465">
    <property type="entry name" value="vWFA_dom_sf"/>
</dbReference>
<dbReference type="EMBL" id="NRSD01000005">
    <property type="protein sequence ID" value="MBK1644357.1"/>
    <property type="molecule type" value="Genomic_DNA"/>
</dbReference>
<dbReference type="SUPFAM" id="SSF53300">
    <property type="entry name" value="vWA-like"/>
    <property type="match status" value="1"/>
</dbReference>
<dbReference type="InterPro" id="IPR006698">
    <property type="entry name" value="UPF0229"/>
</dbReference>
<accession>A0A9X1B832</accession>
<feature type="region of interest" description="Disordered" evidence="2">
    <location>
        <begin position="66"/>
        <end position="110"/>
    </location>
</feature>
<evidence type="ECO:0000256" key="2">
    <source>
        <dbReference type="SAM" id="MobiDB-lite"/>
    </source>
</evidence>
<evidence type="ECO:0000313" key="4">
    <source>
        <dbReference type="Proteomes" id="UP001138802"/>
    </source>
</evidence>
<dbReference type="Proteomes" id="UP001138802">
    <property type="component" value="Unassembled WGS sequence"/>
</dbReference>
<comment type="similarity">
    <text evidence="1">Belongs to the UPF0229 family.</text>
</comment>
<reference evidence="3 4" key="1">
    <citation type="journal article" date="2020" name="Microorganisms">
        <title>Osmotic Adaptation and Compatible Solute Biosynthesis of Phototrophic Bacteria as Revealed from Genome Analyses.</title>
        <authorList>
            <person name="Imhoff J.F."/>
            <person name="Rahn T."/>
            <person name="Kunzel S."/>
            <person name="Keller A."/>
            <person name="Neulinger S.C."/>
        </authorList>
    </citation>
    <scope>NUCLEOTIDE SEQUENCE [LARGE SCALE GENOMIC DNA]</scope>
    <source>
        <strain evidence="3 4">DSM 21303</strain>
    </source>
</reference>
<dbReference type="PANTHER" id="PTHR30510">
    <property type="entry name" value="UPF0229 PROTEIN YEAH"/>
    <property type="match status" value="1"/>
</dbReference>
<feature type="compositionally biased region" description="Basic and acidic residues" evidence="2">
    <location>
        <begin position="66"/>
        <end position="75"/>
    </location>
</feature>
<dbReference type="NCBIfam" id="NF003708">
    <property type="entry name" value="PRK05325.1-3"/>
    <property type="match status" value="1"/>
</dbReference>
<evidence type="ECO:0000256" key="1">
    <source>
        <dbReference type="HAMAP-Rule" id="MF_01232"/>
    </source>
</evidence>
<sequence length="423" mass="48442">MSHFIDRRLNGKNKSAVNRQRFLKRYKSQLKRSVAEAVNKRSITDMASGERVGIPTRDISEPVFHHGRGGRRDMVHPGNQEFVTGDRIRRPEGGSGGGSGQGQASKDGRGEDDFMFELSREEFMDLLFDDLELPNLVRNQLIGTTEFKSVRAGYSTDGAPSNIDVVRSLKGAIARRTAIGAPLRARVRELEAELEQLLAAEVGEVDVRVRELREEIDRLRTRIAALPFIDTFDLRYQSFTKLPQPQSKAVMLCIMDVSGSMDQVRKNLAKRFFILLYLFLQRNYDKIDVVFIRHHTIAQEVDEQDFFYSRETGGTVVSSALSLAYDILRERYDPTVWNIYAAQASDGDNWDSDSLVCRDVMVEKLMPLMRYFAYVEITPRQHQSLWYAYQEVAGAHRHFAMQEIGGPEDIFPVFRELFKRQEA</sequence>
<name>A0A9X1B832_9GAMM</name>
<evidence type="ECO:0000313" key="3">
    <source>
        <dbReference type="EMBL" id="MBK1644357.1"/>
    </source>
</evidence>
<organism evidence="3 4">
    <name type="scientific">Thiocapsa imhoffii</name>
    <dbReference type="NCBI Taxonomy" id="382777"/>
    <lineage>
        <taxon>Bacteria</taxon>
        <taxon>Pseudomonadati</taxon>
        <taxon>Pseudomonadota</taxon>
        <taxon>Gammaproteobacteria</taxon>
        <taxon>Chromatiales</taxon>
        <taxon>Chromatiaceae</taxon>
        <taxon>Thiocapsa</taxon>
    </lineage>
</organism>
<dbReference type="AlphaFoldDB" id="A0A9X1B832"/>
<protein>
    <recommendedName>
        <fullName evidence="1">UPF0229 protein CKO25_06750</fullName>
    </recommendedName>
</protein>
<dbReference type="NCBIfam" id="NF003707">
    <property type="entry name" value="PRK05325.1-2"/>
    <property type="match status" value="1"/>
</dbReference>
<dbReference type="RefSeq" id="WP_200387159.1">
    <property type="nucleotide sequence ID" value="NZ_NRSD01000005.1"/>
</dbReference>
<proteinExistence type="inferred from homology"/>
<dbReference type="HAMAP" id="MF_01232">
    <property type="entry name" value="UPF0229"/>
    <property type="match status" value="1"/>
</dbReference>
<dbReference type="PANTHER" id="PTHR30510:SF2">
    <property type="entry name" value="UPF0229 PROTEIN YEAH"/>
    <property type="match status" value="1"/>
</dbReference>
<comment type="caution">
    <text evidence="3">The sequence shown here is derived from an EMBL/GenBank/DDBJ whole genome shotgun (WGS) entry which is preliminary data.</text>
</comment>
<gene>
    <name evidence="3" type="ORF">CKO25_06750</name>
</gene>